<dbReference type="KEGG" id="pmaw:MACH26_29640"/>
<dbReference type="Proteomes" id="UP001333710">
    <property type="component" value="Chromosome"/>
</dbReference>
<reference evidence="1" key="1">
    <citation type="submission" date="2023-01" db="EMBL/GenBank/DDBJ databases">
        <title>Complete genome sequence of Planctobacterium marinum strain Dej080120_11.</title>
        <authorList>
            <person name="Ueki S."/>
            <person name="Maruyama F."/>
        </authorList>
    </citation>
    <scope>NUCLEOTIDE SEQUENCE</scope>
    <source>
        <strain evidence="1">Dej080120_11</strain>
    </source>
</reference>
<evidence type="ECO:0000313" key="2">
    <source>
        <dbReference type="Proteomes" id="UP001333710"/>
    </source>
</evidence>
<protein>
    <recommendedName>
        <fullName evidence="3">Transporting ATPase</fullName>
    </recommendedName>
</protein>
<proteinExistence type="predicted"/>
<sequence length="127" mass="14607">MHEIAHWCIAGEARRKQVDYGYWYCPDGRNEQQQAEFEKVEVKPQAIEWCFAVACGLQFRVSTDNLDGAPVDRFAFQDKVLQQVAAYLEQGLPTRAQMLVDALHKFYHTPTLSLADFQPEPRFDVAV</sequence>
<dbReference type="AlphaFoldDB" id="A0AA48KRD6"/>
<accession>A0AA48KRD6</accession>
<gene>
    <name evidence="1" type="ORF">MACH26_29640</name>
</gene>
<keyword evidence="2" id="KW-1185">Reference proteome</keyword>
<name>A0AA48KRD6_9ALTE</name>
<dbReference type="Pfam" id="PF04315">
    <property type="entry name" value="EpmC"/>
    <property type="match status" value="1"/>
</dbReference>
<evidence type="ECO:0000313" key="1">
    <source>
        <dbReference type="EMBL" id="BDX07443.1"/>
    </source>
</evidence>
<evidence type="ECO:0008006" key="3">
    <source>
        <dbReference type="Google" id="ProtNLM"/>
    </source>
</evidence>
<dbReference type="EMBL" id="AP027272">
    <property type="protein sequence ID" value="BDX07443.1"/>
    <property type="molecule type" value="Genomic_DNA"/>
</dbReference>
<organism evidence="1 2">
    <name type="scientific">Planctobacterium marinum</name>
    <dbReference type="NCBI Taxonomy" id="1631968"/>
    <lineage>
        <taxon>Bacteria</taxon>
        <taxon>Pseudomonadati</taxon>
        <taxon>Pseudomonadota</taxon>
        <taxon>Gammaproteobacteria</taxon>
        <taxon>Alteromonadales</taxon>
        <taxon>Alteromonadaceae</taxon>
        <taxon>Planctobacterium</taxon>
    </lineage>
</organism>
<dbReference type="InterPro" id="IPR007411">
    <property type="entry name" value="EpmC"/>
</dbReference>